<dbReference type="EMBL" id="CACRXK020033429">
    <property type="protein sequence ID" value="CAB4043870.1"/>
    <property type="molecule type" value="Genomic_DNA"/>
</dbReference>
<proteinExistence type="predicted"/>
<keyword evidence="4" id="KW-1185">Reference proteome</keyword>
<accession>A0A7D9KCJ1</accession>
<gene>
    <name evidence="3" type="ORF">PACLA_8A065669</name>
</gene>
<sequence length="250" mass="28816">MTPNIKALIKARQRAFTKGETPKYKSLHAKVTKLISNAKATYYKSKAEGNHQSNPAKWYKTIYKLAAATENQQSLSSPDHADLMEIADRLQRSFTKPWLGIQPDLPRLQAVEHLLKDSHPPLPSIGQVKTVLKHLNPRKATGSDNIPAWCLKRMLYKKQYFIAIITLLSTWCILPIFGQNEQCIQGKYHKDKPSQETKEYKFCTPWKNLTCCTTLLDNEIDQDDAPKQYNDTWHLCGNLSPECLKYWKRQ</sequence>
<dbReference type="PANTHER" id="PTHR47510:SF3">
    <property type="entry name" value="ENDO_EXONUCLEASE_PHOSPHATASE DOMAIN-CONTAINING PROTEIN"/>
    <property type="match status" value="1"/>
</dbReference>
<name>A0A7D9KCJ1_PARCT</name>
<evidence type="ECO:0000256" key="1">
    <source>
        <dbReference type="ARBA" id="ARBA00022729"/>
    </source>
</evidence>
<organism evidence="3 4">
    <name type="scientific">Paramuricea clavata</name>
    <name type="common">Red gorgonian</name>
    <name type="synonym">Violescent sea-whip</name>
    <dbReference type="NCBI Taxonomy" id="317549"/>
    <lineage>
        <taxon>Eukaryota</taxon>
        <taxon>Metazoa</taxon>
        <taxon>Cnidaria</taxon>
        <taxon>Anthozoa</taxon>
        <taxon>Octocorallia</taxon>
        <taxon>Malacalcyonacea</taxon>
        <taxon>Plexauridae</taxon>
        <taxon>Paramuricea</taxon>
    </lineage>
</organism>
<reference evidence="3" key="1">
    <citation type="submission" date="2020-04" db="EMBL/GenBank/DDBJ databases">
        <authorList>
            <person name="Alioto T."/>
            <person name="Alioto T."/>
            <person name="Gomez Garrido J."/>
        </authorList>
    </citation>
    <scope>NUCLEOTIDE SEQUENCE</scope>
    <source>
        <strain evidence="3">A484AB</strain>
    </source>
</reference>
<dbReference type="Pfam" id="PF03024">
    <property type="entry name" value="Folate_rec"/>
    <property type="match status" value="1"/>
</dbReference>
<dbReference type="OrthoDB" id="10037236at2759"/>
<dbReference type="PANTHER" id="PTHR47510">
    <property type="entry name" value="REVERSE TRANSCRIPTASE DOMAIN-CONTAINING PROTEIN"/>
    <property type="match status" value="1"/>
</dbReference>
<dbReference type="InterPro" id="IPR018143">
    <property type="entry name" value="Folate_rcpt-like"/>
</dbReference>
<evidence type="ECO:0000313" key="4">
    <source>
        <dbReference type="Proteomes" id="UP001152795"/>
    </source>
</evidence>
<evidence type="ECO:0000256" key="2">
    <source>
        <dbReference type="ARBA" id="ARBA00023157"/>
    </source>
</evidence>
<dbReference type="AlphaFoldDB" id="A0A7D9KCJ1"/>
<keyword evidence="1" id="KW-0732">Signal</keyword>
<protein>
    <submittedName>
        <fullName evidence="3">Uncharacterized protein</fullName>
    </submittedName>
</protein>
<comment type="caution">
    <text evidence="3">The sequence shown here is derived from an EMBL/GenBank/DDBJ whole genome shotgun (WGS) entry which is preliminary data.</text>
</comment>
<dbReference type="Proteomes" id="UP001152795">
    <property type="component" value="Unassembled WGS sequence"/>
</dbReference>
<keyword evidence="2" id="KW-1015">Disulfide bond</keyword>
<evidence type="ECO:0000313" key="3">
    <source>
        <dbReference type="EMBL" id="CAB4043870.1"/>
    </source>
</evidence>
<feature type="non-terminal residue" evidence="3">
    <location>
        <position position="250"/>
    </location>
</feature>